<gene>
    <name evidence="1" type="ORF">NW209_10385</name>
</gene>
<dbReference type="RefSeq" id="WP_204428880.1">
    <property type="nucleotide sequence ID" value="NZ_JANRHJ010000011.1"/>
</dbReference>
<reference evidence="1 2" key="1">
    <citation type="submission" date="2022-08" db="EMBL/GenBank/DDBJ databases">
        <authorList>
            <person name="Zeman M."/>
            <person name="Kubasova T."/>
        </authorList>
    </citation>
    <scope>NUCLEOTIDE SEQUENCE [LARGE SCALE GENOMIC DNA]</scope>
    <source>
        <strain evidence="1 2">ET62</strain>
    </source>
</reference>
<accession>A0AAW5N7T5</accession>
<protein>
    <submittedName>
        <fullName evidence="1">Uncharacterized protein</fullName>
    </submittedName>
</protein>
<evidence type="ECO:0000313" key="1">
    <source>
        <dbReference type="EMBL" id="MCR8874417.1"/>
    </source>
</evidence>
<name>A0AAW5N7T5_9BACT</name>
<dbReference type="AlphaFoldDB" id="A0AAW5N7T5"/>
<dbReference type="EMBL" id="JANRHJ010000011">
    <property type="protein sequence ID" value="MCR8874417.1"/>
    <property type="molecule type" value="Genomic_DNA"/>
</dbReference>
<sequence length="126" mass="15468">MSYQIITKMIYNAHTHQIETWQHSNNVWPRIDHFLALDVRTDEQLFRFITLVAEGSWQTRKWRKAFETLFREYPELRMDSYRDEFIGKSWPEYCAIRCKYKELAWSKCGEIAARFRQLVKIRIEEK</sequence>
<dbReference type="Proteomes" id="UP001204579">
    <property type="component" value="Unassembled WGS sequence"/>
</dbReference>
<proteinExistence type="predicted"/>
<comment type="caution">
    <text evidence="1">The sequence shown here is derived from an EMBL/GenBank/DDBJ whole genome shotgun (WGS) entry which is preliminary data.</text>
</comment>
<organism evidence="1 2">
    <name type="scientific">Phocaeicola barnesiae</name>
    <dbReference type="NCBI Taxonomy" id="376804"/>
    <lineage>
        <taxon>Bacteria</taxon>
        <taxon>Pseudomonadati</taxon>
        <taxon>Bacteroidota</taxon>
        <taxon>Bacteroidia</taxon>
        <taxon>Bacteroidales</taxon>
        <taxon>Bacteroidaceae</taxon>
        <taxon>Phocaeicola</taxon>
    </lineage>
</organism>
<keyword evidence="2" id="KW-1185">Reference proteome</keyword>
<evidence type="ECO:0000313" key="2">
    <source>
        <dbReference type="Proteomes" id="UP001204579"/>
    </source>
</evidence>